<evidence type="ECO:0000313" key="2">
    <source>
        <dbReference type="EMBL" id="KAG0484676.1"/>
    </source>
</evidence>
<feature type="compositionally biased region" description="Basic and acidic residues" evidence="1">
    <location>
        <begin position="249"/>
        <end position="275"/>
    </location>
</feature>
<dbReference type="Proteomes" id="UP000636800">
    <property type="component" value="Unassembled WGS sequence"/>
</dbReference>
<reference evidence="2 3" key="1">
    <citation type="journal article" date="2020" name="Nat. Food">
        <title>A phased Vanilla planifolia genome enables genetic improvement of flavour and production.</title>
        <authorList>
            <person name="Hasing T."/>
            <person name="Tang H."/>
            <person name="Brym M."/>
            <person name="Khazi F."/>
            <person name="Huang T."/>
            <person name="Chambers A.H."/>
        </authorList>
    </citation>
    <scope>NUCLEOTIDE SEQUENCE [LARGE SCALE GENOMIC DNA]</scope>
    <source>
        <tissue evidence="2">Leaf</tissue>
    </source>
</reference>
<evidence type="ECO:0000313" key="3">
    <source>
        <dbReference type="Proteomes" id="UP000636800"/>
    </source>
</evidence>
<feature type="compositionally biased region" description="Basic and acidic residues" evidence="1">
    <location>
        <begin position="198"/>
        <end position="214"/>
    </location>
</feature>
<feature type="compositionally biased region" description="Polar residues" evidence="1">
    <location>
        <begin position="171"/>
        <end position="182"/>
    </location>
</feature>
<feature type="region of interest" description="Disordered" evidence="1">
    <location>
        <begin position="146"/>
        <end position="185"/>
    </location>
</feature>
<gene>
    <name evidence="2" type="ORF">HPP92_008755</name>
</gene>
<feature type="region of interest" description="Disordered" evidence="1">
    <location>
        <begin position="195"/>
        <end position="214"/>
    </location>
</feature>
<feature type="region of interest" description="Disordered" evidence="1">
    <location>
        <begin position="249"/>
        <end position="280"/>
    </location>
</feature>
<organism evidence="2 3">
    <name type="scientific">Vanilla planifolia</name>
    <name type="common">Vanilla</name>
    <dbReference type="NCBI Taxonomy" id="51239"/>
    <lineage>
        <taxon>Eukaryota</taxon>
        <taxon>Viridiplantae</taxon>
        <taxon>Streptophyta</taxon>
        <taxon>Embryophyta</taxon>
        <taxon>Tracheophyta</taxon>
        <taxon>Spermatophyta</taxon>
        <taxon>Magnoliopsida</taxon>
        <taxon>Liliopsida</taxon>
        <taxon>Asparagales</taxon>
        <taxon>Orchidaceae</taxon>
        <taxon>Vanilloideae</taxon>
        <taxon>Vanilleae</taxon>
        <taxon>Vanilla</taxon>
    </lineage>
</organism>
<dbReference type="PANTHER" id="PTHR31286:SF180">
    <property type="entry name" value="OS10G0362600 PROTEIN"/>
    <property type="match status" value="1"/>
</dbReference>
<evidence type="ECO:0000256" key="1">
    <source>
        <dbReference type="SAM" id="MobiDB-lite"/>
    </source>
</evidence>
<proteinExistence type="predicted"/>
<protein>
    <submittedName>
        <fullName evidence="2">Uncharacterized protein</fullName>
    </submittedName>
</protein>
<keyword evidence="3" id="KW-1185">Reference proteome</keyword>
<accession>A0A835V6B2</accession>
<dbReference type="AlphaFoldDB" id="A0A835V6B2"/>
<name>A0A835V6B2_VANPL</name>
<comment type="caution">
    <text evidence="2">The sequence shown here is derived from an EMBL/GenBank/DDBJ whole genome shotgun (WGS) entry which is preliminary data.</text>
</comment>
<sequence length="306" mass="34318">MCLSISSSKRIICNAGCENFGWSPASPCGFRSGPEFRVDAEPTIVPVRIVFGATPSHLFEKTALFSIASAVGTPLRLATSTATRSRLQMARVCVEVDLEKELPKRVRISRSQGTKDGGFWQSISYDNLPAYCSACSRQGHKREDCKIKPMSGPGLEGISAKKHTKPRDVNKTTTPPLEGQQQYREEQPVVNTLLSSPEAHKSLKQKEPVSARHEDDGIQEIVEIQSNTLMETEEERNVVEEPRQLVIRESDEKERQQLVRREDRRDSMQLQEPKEMGWTSVSEKGKEIVVRNKVNAKCSKGEIKKP</sequence>
<dbReference type="EMBL" id="JADCNL010000004">
    <property type="protein sequence ID" value="KAG0484676.1"/>
    <property type="molecule type" value="Genomic_DNA"/>
</dbReference>
<dbReference type="PANTHER" id="PTHR31286">
    <property type="entry name" value="GLYCINE-RICH CELL WALL STRUCTURAL PROTEIN 1.8-LIKE"/>
    <property type="match status" value="1"/>
</dbReference>
<dbReference type="InterPro" id="IPR040256">
    <property type="entry name" value="At4g02000-like"/>
</dbReference>